<dbReference type="GeneID" id="36403810"/>
<accession>A0A0P1ACR2</accession>
<dbReference type="OMA" id="CTVMDDD"/>
<keyword evidence="2" id="KW-0472">Membrane</keyword>
<evidence type="ECO:0000256" key="1">
    <source>
        <dbReference type="SAM" id="MobiDB-lite"/>
    </source>
</evidence>
<evidence type="ECO:0000313" key="3">
    <source>
        <dbReference type="EMBL" id="CEG38696.1"/>
    </source>
</evidence>
<dbReference type="RefSeq" id="XP_024575065.1">
    <property type="nucleotide sequence ID" value="XM_024724161.1"/>
</dbReference>
<evidence type="ECO:0000313" key="4">
    <source>
        <dbReference type="Proteomes" id="UP000054928"/>
    </source>
</evidence>
<evidence type="ECO:0000256" key="2">
    <source>
        <dbReference type="SAM" id="Phobius"/>
    </source>
</evidence>
<feature type="compositionally biased region" description="Acidic residues" evidence="1">
    <location>
        <begin position="17"/>
        <end position="29"/>
    </location>
</feature>
<proteinExistence type="predicted"/>
<keyword evidence="2" id="KW-1133">Transmembrane helix</keyword>
<feature type="region of interest" description="Disordered" evidence="1">
    <location>
        <begin position="1"/>
        <end position="37"/>
    </location>
</feature>
<dbReference type="OrthoDB" id="124583at2759"/>
<dbReference type="AlphaFoldDB" id="A0A0P1ACR2"/>
<feature type="transmembrane region" description="Helical" evidence="2">
    <location>
        <begin position="123"/>
        <end position="143"/>
    </location>
</feature>
<keyword evidence="2" id="KW-0812">Transmembrane</keyword>
<evidence type="ECO:0008006" key="5">
    <source>
        <dbReference type="Google" id="ProtNLM"/>
    </source>
</evidence>
<dbReference type="EMBL" id="CCYD01000322">
    <property type="protein sequence ID" value="CEG38696.1"/>
    <property type="molecule type" value="Genomic_DNA"/>
</dbReference>
<organism evidence="3 4">
    <name type="scientific">Plasmopara halstedii</name>
    <name type="common">Downy mildew of sunflower</name>
    <dbReference type="NCBI Taxonomy" id="4781"/>
    <lineage>
        <taxon>Eukaryota</taxon>
        <taxon>Sar</taxon>
        <taxon>Stramenopiles</taxon>
        <taxon>Oomycota</taxon>
        <taxon>Peronosporomycetes</taxon>
        <taxon>Peronosporales</taxon>
        <taxon>Peronosporaceae</taxon>
        <taxon>Plasmopara</taxon>
    </lineage>
</organism>
<sequence>MDDEMRKLRQPLISSSSEDESDGSVDDNEYNGLLPHRTQFDERVAPRRIRRRRKDEKDWGKVLKKFAISVQTLKLFQLISSWMVSLSSAVKLLVPRSTSPSPVSLSMQMNTHRRKMDEVSDRALALLAITTLSFCFVLLLVVYTHTA</sequence>
<name>A0A0P1ACR2_PLAHL</name>
<dbReference type="Proteomes" id="UP000054928">
    <property type="component" value="Unassembled WGS sequence"/>
</dbReference>
<keyword evidence="4" id="KW-1185">Reference proteome</keyword>
<reference evidence="4" key="1">
    <citation type="submission" date="2014-09" db="EMBL/GenBank/DDBJ databases">
        <authorList>
            <person name="Sharma Rahul"/>
            <person name="Thines Marco"/>
        </authorList>
    </citation>
    <scope>NUCLEOTIDE SEQUENCE [LARGE SCALE GENOMIC DNA]</scope>
</reference>
<protein>
    <recommendedName>
        <fullName evidence="5">Transmembrane protein</fullName>
    </recommendedName>
</protein>